<name>A0A653A441_UNCDX</name>
<gene>
    <name evidence="1" type="ORF">TRIP_B200562</name>
</gene>
<proteinExistence type="predicted"/>
<dbReference type="AlphaFoldDB" id="A0A653A441"/>
<reference evidence="1" key="1">
    <citation type="submission" date="2018-07" db="EMBL/GenBank/DDBJ databases">
        <authorList>
            <consortium name="Genoscope - CEA"/>
            <person name="William W."/>
        </authorList>
    </citation>
    <scope>NUCLEOTIDE SEQUENCE</scope>
    <source>
        <strain evidence="1">IK1</strain>
    </source>
</reference>
<accession>A0A653A441</accession>
<dbReference type="EMBL" id="UPXX01000013">
    <property type="protein sequence ID" value="VBB42422.1"/>
    <property type="molecule type" value="Genomic_DNA"/>
</dbReference>
<protein>
    <submittedName>
        <fullName evidence="1">Uncharacterized protein</fullName>
    </submittedName>
</protein>
<sequence>MQLHQPPGLLKVLIKTIEWFLRQPPPLIKAFPSYCKTLLPARFTALIEKWTPSCPQMVPAV</sequence>
<evidence type="ECO:0000313" key="1">
    <source>
        <dbReference type="EMBL" id="VBB42422.1"/>
    </source>
</evidence>
<organism evidence="1">
    <name type="scientific">Uncultured Desulfatiglans sp</name>
    <dbReference type="NCBI Taxonomy" id="1748965"/>
    <lineage>
        <taxon>Bacteria</taxon>
        <taxon>Pseudomonadati</taxon>
        <taxon>Thermodesulfobacteriota</taxon>
        <taxon>Desulfobacteria</taxon>
        <taxon>Desulfatiglandales</taxon>
        <taxon>Desulfatiglandaceae</taxon>
        <taxon>Desulfatiglans</taxon>
        <taxon>environmental samples</taxon>
    </lineage>
</organism>